<feature type="active site" description="Proton acceptor" evidence="8">
    <location>
        <position position="77"/>
    </location>
</feature>
<dbReference type="Proteomes" id="UP000247792">
    <property type="component" value="Unassembled WGS sequence"/>
</dbReference>
<feature type="binding site" evidence="8">
    <location>
        <position position="73"/>
    </location>
    <ligand>
        <name>Zn(2+)</name>
        <dbReference type="ChEBI" id="CHEBI:29105"/>
        <label>1</label>
        <note>catalytic</note>
    </ligand>
</feature>
<dbReference type="EC" id="3.1.26.11" evidence="8"/>
<comment type="function">
    <text evidence="8">Zinc phosphodiesterase, which displays some tRNA 3'-processing endonuclease activity. Probably involved in tRNA maturation, by removing a 3'-trailer from precursor tRNA.</text>
</comment>
<evidence type="ECO:0000256" key="8">
    <source>
        <dbReference type="HAMAP-Rule" id="MF_01818"/>
    </source>
</evidence>
<dbReference type="SUPFAM" id="SSF56281">
    <property type="entry name" value="Metallo-hydrolase/oxidoreductase"/>
    <property type="match status" value="1"/>
</dbReference>
<dbReference type="PANTHER" id="PTHR46018:SF2">
    <property type="entry name" value="ZINC PHOSPHODIESTERASE ELAC PROTEIN 1"/>
    <property type="match status" value="1"/>
</dbReference>
<feature type="binding site" evidence="8">
    <location>
        <position position="78"/>
    </location>
    <ligand>
        <name>Zn(2+)</name>
        <dbReference type="ChEBI" id="CHEBI:29105"/>
        <label>2</label>
        <note>catalytic</note>
    </ligand>
</feature>
<dbReference type="InterPro" id="IPR013471">
    <property type="entry name" value="RNase_Z/BN"/>
</dbReference>
<dbReference type="CDD" id="cd07717">
    <property type="entry name" value="RNaseZ_ZiPD-like_MBL-fold"/>
    <property type="match status" value="1"/>
</dbReference>
<evidence type="ECO:0000256" key="4">
    <source>
        <dbReference type="ARBA" id="ARBA00022723"/>
    </source>
</evidence>
<comment type="similarity">
    <text evidence="8">Belongs to the RNase Z family.</text>
</comment>
<evidence type="ECO:0000256" key="7">
    <source>
        <dbReference type="ARBA" id="ARBA00022833"/>
    </source>
</evidence>
<feature type="binding site" evidence="8">
    <location>
        <position position="150"/>
    </location>
    <ligand>
        <name>Zn(2+)</name>
        <dbReference type="ChEBI" id="CHEBI:29105"/>
        <label>1</label>
        <note>catalytic</note>
    </ligand>
</feature>
<keyword evidence="7 8" id="KW-0862">Zinc</keyword>
<evidence type="ECO:0000313" key="10">
    <source>
        <dbReference type="Proteomes" id="UP000247792"/>
    </source>
</evidence>
<feature type="binding site" evidence="8">
    <location>
        <position position="220"/>
    </location>
    <ligand>
        <name>Zn(2+)</name>
        <dbReference type="ChEBI" id="CHEBI:29105"/>
        <label>2</label>
        <note>catalytic</note>
    </ligand>
</feature>
<protein>
    <recommendedName>
        <fullName evidence="8">Ribonuclease Z</fullName>
        <shortName evidence="8">RNase Z</shortName>
        <ecNumber evidence="8">3.1.26.11</ecNumber>
    </recommendedName>
    <alternativeName>
        <fullName evidence="8">tRNA 3 endonuclease</fullName>
    </alternativeName>
    <alternativeName>
        <fullName evidence="8">tRNase Z</fullName>
    </alternativeName>
</protein>
<evidence type="ECO:0000256" key="6">
    <source>
        <dbReference type="ARBA" id="ARBA00022801"/>
    </source>
</evidence>
<comment type="caution">
    <text evidence="9">The sequence shown here is derived from an EMBL/GenBank/DDBJ whole genome shotgun (WGS) entry which is preliminary data.</text>
</comment>
<comment type="catalytic activity">
    <reaction evidence="8">
        <text>Endonucleolytic cleavage of RNA, removing extra 3' nucleotides from tRNA precursor, generating 3' termini of tRNAs. A 3'-hydroxy group is left at the tRNA terminus and a 5'-phosphoryl group is left at the trailer molecule.</text>
        <dbReference type="EC" id="3.1.26.11"/>
    </reaction>
</comment>
<dbReference type="RefSeq" id="WP_211324426.1">
    <property type="nucleotide sequence ID" value="NZ_QJKB01000016.1"/>
</dbReference>
<feature type="binding site" evidence="8">
    <location>
        <position position="220"/>
    </location>
    <ligand>
        <name>Zn(2+)</name>
        <dbReference type="ChEBI" id="CHEBI:29105"/>
        <label>1</label>
        <note>catalytic</note>
    </ligand>
</feature>
<feature type="binding site" evidence="8">
    <location>
        <position position="75"/>
    </location>
    <ligand>
        <name>Zn(2+)</name>
        <dbReference type="ChEBI" id="CHEBI:29105"/>
        <label>1</label>
        <note>catalytic</note>
    </ligand>
</feature>
<dbReference type="Gene3D" id="3.60.15.10">
    <property type="entry name" value="Ribonuclease Z/Hydroxyacylglutathione hydrolase-like"/>
    <property type="match status" value="1"/>
</dbReference>
<keyword evidence="10" id="KW-1185">Reference proteome</keyword>
<keyword evidence="2 8" id="KW-0819">tRNA processing</keyword>
<comment type="cofactor">
    <cofactor evidence="8">
        <name>Zn(2+)</name>
        <dbReference type="ChEBI" id="CHEBI:29105"/>
    </cofactor>
    <text evidence="8">Binds 2 Zn(2+) ions.</text>
</comment>
<sequence>MAKALIKLKEFVDILFLGTSAGAPTRQRNVTGLALLPDQGSAWYLIDCGEATQHQLLNTPLSVHGLQAIFITHVHGDHCYGLPGLLASAAMNGRKTPLQIIAPKGIQAWLEATHAMSESFLPFELQFTAVEEMDGWQDHAVTVEATKLSHRVPTFAYRFLEKHTEAALDTARLHAEGVPPGPLWGKLKKGEDIVHAGKTFASADYLHYPYPLRGIIVGGDNDQPDLLREASKKAQVLVHEATYTMDVAARVGGHVQHSSAAAVAGFAASAGLPNLVLTHFSARYQADSEKSPCISEIQTEAEAHYQGNLFLAEDFARFRLDKTGTLSKLA</sequence>
<feature type="binding site" evidence="8">
    <location>
        <position position="279"/>
    </location>
    <ligand>
        <name>Zn(2+)</name>
        <dbReference type="ChEBI" id="CHEBI:29105"/>
        <label>2</label>
        <note>catalytic</note>
    </ligand>
</feature>
<keyword evidence="4 8" id="KW-0479">Metal-binding</keyword>
<dbReference type="GO" id="GO:0042781">
    <property type="term" value="F:3'-tRNA processing endoribonuclease activity"/>
    <property type="evidence" value="ECO:0007669"/>
    <property type="project" value="UniProtKB-UniRule"/>
</dbReference>
<proteinExistence type="inferred from homology"/>
<keyword evidence="5 8" id="KW-0255">Endonuclease</keyword>
<dbReference type="Pfam" id="PF23023">
    <property type="entry name" value="Anti-Pycsar_Apyc1"/>
    <property type="match status" value="1"/>
</dbReference>
<evidence type="ECO:0000256" key="2">
    <source>
        <dbReference type="ARBA" id="ARBA00022694"/>
    </source>
</evidence>
<evidence type="ECO:0000256" key="5">
    <source>
        <dbReference type="ARBA" id="ARBA00022759"/>
    </source>
</evidence>
<accession>A0A318ITV0</accession>
<gene>
    <name evidence="8" type="primary">rnz</name>
    <name evidence="9" type="ORF">DFR42_11611</name>
</gene>
<evidence type="ECO:0000256" key="1">
    <source>
        <dbReference type="ARBA" id="ARBA00011738"/>
    </source>
</evidence>
<dbReference type="PANTHER" id="PTHR46018">
    <property type="entry name" value="ZINC PHOSPHODIESTERASE ELAC PROTEIN 1"/>
    <property type="match status" value="1"/>
</dbReference>
<evidence type="ECO:0000313" key="9">
    <source>
        <dbReference type="EMBL" id="PXX37317.1"/>
    </source>
</evidence>
<dbReference type="GO" id="GO:0008270">
    <property type="term" value="F:zinc ion binding"/>
    <property type="evidence" value="ECO:0007669"/>
    <property type="project" value="UniProtKB-UniRule"/>
</dbReference>
<keyword evidence="6 8" id="KW-0378">Hydrolase</keyword>
<name>A0A318ITV0_9BURK</name>
<dbReference type="InterPro" id="IPR036866">
    <property type="entry name" value="RibonucZ/Hydroxyglut_hydro"/>
</dbReference>
<comment type="subunit">
    <text evidence="1 8">Homodimer.</text>
</comment>
<reference evidence="9 10" key="1">
    <citation type="submission" date="2018-05" db="EMBL/GenBank/DDBJ databases">
        <title>Genomic Encyclopedia of Type Strains, Phase IV (KMG-IV): sequencing the most valuable type-strain genomes for metagenomic binning, comparative biology and taxonomic classification.</title>
        <authorList>
            <person name="Goeker M."/>
        </authorList>
    </citation>
    <scope>NUCLEOTIDE SEQUENCE [LARGE SCALE GENOMIC DNA]</scope>
    <source>
        <strain evidence="9 10">DSM 19792</strain>
    </source>
</reference>
<dbReference type="AlphaFoldDB" id="A0A318ITV0"/>
<feature type="binding site" evidence="8">
    <location>
        <position position="77"/>
    </location>
    <ligand>
        <name>Zn(2+)</name>
        <dbReference type="ChEBI" id="CHEBI:29105"/>
        <label>2</label>
        <note>catalytic</note>
    </ligand>
</feature>
<dbReference type="EMBL" id="QJKB01000016">
    <property type="protein sequence ID" value="PXX37317.1"/>
    <property type="molecule type" value="Genomic_DNA"/>
</dbReference>
<keyword evidence="3 8" id="KW-0540">Nuclease</keyword>
<organism evidence="9 10">
    <name type="scientific">Undibacterium pigrum</name>
    <dbReference type="NCBI Taxonomy" id="401470"/>
    <lineage>
        <taxon>Bacteria</taxon>
        <taxon>Pseudomonadati</taxon>
        <taxon>Pseudomonadota</taxon>
        <taxon>Betaproteobacteria</taxon>
        <taxon>Burkholderiales</taxon>
        <taxon>Oxalobacteraceae</taxon>
        <taxon>Undibacterium</taxon>
    </lineage>
</organism>
<evidence type="ECO:0000256" key="3">
    <source>
        <dbReference type="ARBA" id="ARBA00022722"/>
    </source>
</evidence>
<dbReference type="HAMAP" id="MF_01818">
    <property type="entry name" value="RNase_Z_BN"/>
    <property type="match status" value="1"/>
</dbReference>